<dbReference type="EMBL" id="LRBP01000027">
    <property type="protein sequence ID" value="OII71768.1"/>
    <property type="molecule type" value="Genomic_DNA"/>
</dbReference>
<dbReference type="GeneID" id="39977368"/>
<dbReference type="Proteomes" id="UP000186176">
    <property type="component" value="Unassembled WGS sequence"/>
</dbReference>
<proteinExistence type="predicted"/>
<evidence type="ECO:0000313" key="2">
    <source>
        <dbReference type="Proteomes" id="UP000186176"/>
    </source>
</evidence>
<dbReference type="AlphaFoldDB" id="A0A1J4MC12"/>
<organism evidence="1 2">
    <name type="scientific">Cryptosporidium ubiquitum</name>
    <dbReference type="NCBI Taxonomy" id="857276"/>
    <lineage>
        <taxon>Eukaryota</taxon>
        <taxon>Sar</taxon>
        <taxon>Alveolata</taxon>
        <taxon>Apicomplexa</taxon>
        <taxon>Conoidasida</taxon>
        <taxon>Coccidia</taxon>
        <taxon>Eucoccidiorida</taxon>
        <taxon>Eimeriorina</taxon>
        <taxon>Cryptosporidiidae</taxon>
        <taxon>Cryptosporidium</taxon>
    </lineage>
</organism>
<dbReference type="VEuPathDB" id="CryptoDB:cubi_00575"/>
<gene>
    <name evidence="1" type="ORF">cubi_00575</name>
</gene>
<name>A0A1J4MC12_9CRYT</name>
<comment type="caution">
    <text evidence="1">The sequence shown here is derived from an EMBL/GenBank/DDBJ whole genome shotgun (WGS) entry which is preliminary data.</text>
</comment>
<sequence length="370" mass="43132">MFKTNVIDSSRYSTLIDERLKIKSKERMRPKDLFSDPYYQKSDSEKNYIDTISENTCKNMLKNVWSHNNEGVKGDLHENPCIGNKLYNYENNFYDKKINYKKEIAEQKLENKLEKFIKNTSPSKQKLFREFSTGIVLGDEDNSREKMMHHISNTLNNQSNEEKDNIGNFKLIYPYYSNIFNDENLNIHTELSKKFLLKGPRMSNFGIGDECVAMLLTPDTLKYYRFDRETKTYKAIKDSSKNFVAEEYNLDNVIPVFTPLQKNLSSKLHGSDFYNKAAIRSSETVFTIRFRLINISSEINEKAIQNTAANCGAFAYQIIFEFDPIKWSSKGTATGMLRYSGDSLDIFKNKLLEIFNIKVEILSRIQEDLI</sequence>
<protein>
    <submittedName>
        <fullName evidence="1">Uncharacterized protein</fullName>
    </submittedName>
</protein>
<accession>A0A1J4MC12</accession>
<dbReference type="RefSeq" id="XP_028873387.1">
    <property type="nucleotide sequence ID" value="XM_029017589.1"/>
</dbReference>
<dbReference type="OrthoDB" id="342839at2759"/>
<reference evidence="1 2" key="1">
    <citation type="submission" date="2016-10" db="EMBL/GenBank/DDBJ databases">
        <title>Reductive evolution of mitochondrial metabolism and differential evolution of invasion-related proteins in Cryptosporidium.</title>
        <authorList>
            <person name="Liu S."/>
            <person name="Roellig D.M."/>
            <person name="Guo Y."/>
            <person name="Li N."/>
            <person name="Frace M.A."/>
            <person name="Tang K."/>
            <person name="Zhang L."/>
            <person name="Feng Y."/>
            <person name="Xiao L."/>
        </authorList>
    </citation>
    <scope>NUCLEOTIDE SEQUENCE [LARGE SCALE GENOMIC DNA]</scope>
    <source>
        <strain evidence="1">39726</strain>
    </source>
</reference>
<keyword evidence="2" id="KW-1185">Reference proteome</keyword>
<evidence type="ECO:0000313" key="1">
    <source>
        <dbReference type="EMBL" id="OII71768.1"/>
    </source>
</evidence>